<dbReference type="EC" id="7.-.-.-" evidence="8"/>
<dbReference type="PANTHER" id="PTHR43553">
    <property type="entry name" value="HEAVY METAL TRANSPORTER"/>
    <property type="match status" value="1"/>
</dbReference>
<dbReference type="InterPro" id="IPR027417">
    <property type="entry name" value="P-loop_NTPase"/>
</dbReference>
<dbReference type="InterPro" id="IPR050095">
    <property type="entry name" value="ECF_ABC_transporter_ATP-bd"/>
</dbReference>
<organism evidence="10 11">
    <name type="scientific">Acetivibrio thermocellus AD2</name>
    <dbReference type="NCBI Taxonomy" id="1138384"/>
    <lineage>
        <taxon>Bacteria</taxon>
        <taxon>Bacillati</taxon>
        <taxon>Bacillota</taxon>
        <taxon>Clostridia</taxon>
        <taxon>Eubacteriales</taxon>
        <taxon>Oscillospiraceae</taxon>
        <taxon>Acetivibrio</taxon>
    </lineage>
</organism>
<accession>A0AB36TDU5</accession>
<dbReference type="GO" id="GO:0005524">
    <property type="term" value="F:ATP binding"/>
    <property type="evidence" value="ECO:0007669"/>
    <property type="project" value="UniProtKB-UniRule"/>
</dbReference>
<proteinExistence type="inferred from homology"/>
<dbReference type="InterPro" id="IPR003593">
    <property type="entry name" value="AAA+_ATPase"/>
</dbReference>
<evidence type="ECO:0000256" key="1">
    <source>
        <dbReference type="ARBA" id="ARBA00004202"/>
    </source>
</evidence>
<dbReference type="SMART" id="SM00382">
    <property type="entry name" value="AAA"/>
    <property type="match status" value="1"/>
</dbReference>
<keyword evidence="4 8" id="KW-0547">Nucleotide-binding</keyword>
<dbReference type="AlphaFoldDB" id="A0AB36TDU5"/>
<dbReference type="CDD" id="cd03225">
    <property type="entry name" value="ABC_cobalt_CbiO_domain1"/>
    <property type="match status" value="1"/>
</dbReference>
<name>A0AB36TDU5_ACETH</name>
<evidence type="ECO:0000256" key="8">
    <source>
        <dbReference type="RuleBase" id="RU365104"/>
    </source>
</evidence>
<dbReference type="NCBIfam" id="NF010158">
    <property type="entry name" value="PRK13637.1"/>
    <property type="match status" value="1"/>
</dbReference>
<dbReference type="GO" id="GO:0043190">
    <property type="term" value="C:ATP-binding cassette (ABC) transporter complex"/>
    <property type="evidence" value="ECO:0007669"/>
    <property type="project" value="TreeGrafter"/>
</dbReference>
<keyword evidence="3 8" id="KW-1003">Cell membrane</keyword>
<keyword evidence="6" id="KW-1278">Translocase</keyword>
<reference evidence="10 11" key="1">
    <citation type="submission" date="2017-09" db="EMBL/GenBank/DDBJ databases">
        <title>Evaluation of Pacific Biosciences Sequencing Technology to Finishing C. thermocellum Genome Sequences.</title>
        <authorList>
            <person name="Brown S."/>
        </authorList>
    </citation>
    <scope>NUCLEOTIDE SEQUENCE [LARGE SCALE GENOMIC DNA]</scope>
    <source>
        <strain evidence="10 11">AD2</strain>
    </source>
</reference>
<dbReference type="PANTHER" id="PTHR43553:SF27">
    <property type="entry name" value="ENERGY-COUPLING FACTOR TRANSPORTER ATP-BINDING PROTEIN ECFA2"/>
    <property type="match status" value="1"/>
</dbReference>
<dbReference type="InterPro" id="IPR030946">
    <property type="entry name" value="EcfA2"/>
</dbReference>
<dbReference type="PROSITE" id="PS00211">
    <property type="entry name" value="ABC_TRANSPORTER_1"/>
    <property type="match status" value="1"/>
</dbReference>
<evidence type="ECO:0000256" key="6">
    <source>
        <dbReference type="ARBA" id="ARBA00022967"/>
    </source>
</evidence>
<dbReference type="Gene3D" id="3.40.50.300">
    <property type="entry name" value="P-loop containing nucleotide triphosphate hydrolases"/>
    <property type="match status" value="1"/>
</dbReference>
<evidence type="ECO:0000256" key="3">
    <source>
        <dbReference type="ARBA" id="ARBA00022475"/>
    </source>
</evidence>
<evidence type="ECO:0000313" key="11">
    <source>
        <dbReference type="Proteomes" id="UP000223596"/>
    </source>
</evidence>
<evidence type="ECO:0000313" key="10">
    <source>
        <dbReference type="EMBL" id="PFH01761.1"/>
    </source>
</evidence>
<protein>
    <recommendedName>
        <fullName evidence="8">Energy-coupling factor transporter ATP-binding protein EcfA2</fullName>
        <ecNumber evidence="8">7.-.-.-</ecNumber>
    </recommendedName>
</protein>
<keyword evidence="7 8" id="KW-0472">Membrane</keyword>
<comment type="similarity">
    <text evidence="8">Belongs to the ABC transporter superfamily. Energy-coupling factor EcfA family.</text>
</comment>
<dbReference type="GO" id="GO:0042626">
    <property type="term" value="F:ATPase-coupled transmembrane transporter activity"/>
    <property type="evidence" value="ECO:0007669"/>
    <property type="project" value="TreeGrafter"/>
</dbReference>
<evidence type="ECO:0000256" key="4">
    <source>
        <dbReference type="ARBA" id="ARBA00022741"/>
    </source>
</evidence>
<dbReference type="FunFam" id="3.40.50.300:FF:000224">
    <property type="entry name" value="Energy-coupling factor transporter ATP-binding protein EcfA"/>
    <property type="match status" value="1"/>
</dbReference>
<sequence length="281" mass="31448">MSIKVTGLTYVYMKGTPYEKKALDNINLSIETGEFVGIIGHTGSGKSTLVQHFNGLLKPTSGSVYINGEELTGQRATELKKQVGIVFQYPEHQLFEETVYKDIAFGLVRRGEEKDEIDRKVRKTIRLVGLSEDILDKSPFELSGGQKRRVAMAGILVLEPSILVLDEPAAGLDPKGREEIFELVSNLHKNNKMTVILVSHSMEDVAKYVQRVIVMNQGRIEMCGPVRSVFKNTETLEEIGLAAPQITYLMKKLKEKIPQINDDILTIAEAKEELAKYIRKA</sequence>
<comment type="function">
    <text evidence="8">ATP-binding (A) component of a common energy-coupling factor (ECF) ABC-transporter complex.</text>
</comment>
<comment type="subcellular location">
    <subcellularLocation>
        <location evidence="1 8">Cell membrane</location>
        <topology evidence="1 8">Peripheral membrane protein</topology>
    </subcellularLocation>
</comment>
<dbReference type="Pfam" id="PF00005">
    <property type="entry name" value="ABC_tran"/>
    <property type="match status" value="1"/>
</dbReference>
<dbReference type="Proteomes" id="UP000223596">
    <property type="component" value="Unassembled WGS sequence"/>
</dbReference>
<keyword evidence="2 8" id="KW-0813">Transport</keyword>
<dbReference type="GO" id="GO:0016887">
    <property type="term" value="F:ATP hydrolysis activity"/>
    <property type="evidence" value="ECO:0007669"/>
    <property type="project" value="InterPro"/>
</dbReference>
<dbReference type="SUPFAM" id="SSF52540">
    <property type="entry name" value="P-loop containing nucleoside triphosphate hydrolases"/>
    <property type="match status" value="1"/>
</dbReference>
<evidence type="ECO:0000256" key="7">
    <source>
        <dbReference type="ARBA" id="ARBA00023136"/>
    </source>
</evidence>
<gene>
    <name evidence="10" type="ORF">M972_11505</name>
</gene>
<evidence type="ECO:0000256" key="2">
    <source>
        <dbReference type="ARBA" id="ARBA00022448"/>
    </source>
</evidence>
<feature type="domain" description="ABC transporter" evidence="9">
    <location>
        <begin position="3"/>
        <end position="242"/>
    </location>
</feature>
<keyword evidence="5 8" id="KW-0067">ATP-binding</keyword>
<comment type="caution">
    <text evidence="10">The sequence shown here is derived from an EMBL/GenBank/DDBJ whole genome shotgun (WGS) entry which is preliminary data.</text>
</comment>
<dbReference type="InterPro" id="IPR017871">
    <property type="entry name" value="ABC_transporter-like_CS"/>
</dbReference>
<evidence type="ECO:0000256" key="5">
    <source>
        <dbReference type="ARBA" id="ARBA00022840"/>
    </source>
</evidence>
<dbReference type="EMBL" id="PDBW01000001">
    <property type="protein sequence ID" value="PFH01761.1"/>
    <property type="molecule type" value="Genomic_DNA"/>
</dbReference>
<dbReference type="RefSeq" id="WP_003518521.1">
    <property type="nucleotide sequence ID" value="NZ_CP013828.1"/>
</dbReference>
<dbReference type="InterPro" id="IPR015856">
    <property type="entry name" value="ABC_transpr_CbiO/EcfA_su"/>
</dbReference>
<comment type="subunit">
    <text evidence="8">Forms a stable energy-coupling factor (ECF) transporter complex composed of 2 membrane-embedded substrate-binding proteins (S component), 2 ATP-binding proteins (A component) and 2 transmembrane proteins (T component).</text>
</comment>
<evidence type="ECO:0000259" key="9">
    <source>
        <dbReference type="PROSITE" id="PS50893"/>
    </source>
</evidence>
<dbReference type="PROSITE" id="PS50893">
    <property type="entry name" value="ABC_TRANSPORTER_2"/>
    <property type="match status" value="1"/>
</dbReference>
<dbReference type="InterPro" id="IPR003439">
    <property type="entry name" value="ABC_transporter-like_ATP-bd"/>
</dbReference>
<dbReference type="NCBIfam" id="TIGR04521">
    <property type="entry name" value="ECF_ATPase_2"/>
    <property type="match status" value="1"/>
</dbReference>